<proteinExistence type="predicted"/>
<evidence type="ECO:0000313" key="3">
    <source>
        <dbReference type="RefSeq" id="XP_055899423.1"/>
    </source>
</evidence>
<feature type="region of interest" description="Disordered" evidence="1">
    <location>
        <begin position="1"/>
        <end position="33"/>
    </location>
</feature>
<accession>A0A9W3BJ11</accession>
<evidence type="ECO:0000313" key="2">
    <source>
        <dbReference type="Proteomes" id="UP001165740"/>
    </source>
</evidence>
<evidence type="ECO:0000256" key="1">
    <source>
        <dbReference type="SAM" id="MobiDB-lite"/>
    </source>
</evidence>
<sequence>MEEMASTPLIPRPRDTGTKLKQSQENPLDHSLSAREGQFQEDAFLEKQDELFQVQSELKTIKEILIPQLESQLSEQRQDLLKANKKCLYLEKELERKKYQPAAKILSGRDQCTQTVTSRIPQCKPDYKAPVIIDVTNSKLPRRVINEAKMIDNSPS</sequence>
<protein>
    <submittedName>
        <fullName evidence="3">Uncharacterized protein LOC129928616</fullName>
    </submittedName>
</protein>
<dbReference type="Proteomes" id="UP001165740">
    <property type="component" value="Chromosome 10"/>
</dbReference>
<reference evidence="3" key="1">
    <citation type="submission" date="2025-08" db="UniProtKB">
        <authorList>
            <consortium name="RefSeq"/>
        </authorList>
    </citation>
    <scope>IDENTIFICATION</scope>
</reference>
<dbReference type="RefSeq" id="XP_055899423.1">
    <property type="nucleotide sequence ID" value="XM_056043448.1"/>
</dbReference>
<dbReference type="GeneID" id="129928616"/>
<name>A0A9W3BJ11_BIOGL</name>
<organism evidence="2 3">
    <name type="scientific">Biomphalaria glabrata</name>
    <name type="common">Bloodfluke planorb</name>
    <name type="synonym">Freshwater snail</name>
    <dbReference type="NCBI Taxonomy" id="6526"/>
    <lineage>
        <taxon>Eukaryota</taxon>
        <taxon>Metazoa</taxon>
        <taxon>Spiralia</taxon>
        <taxon>Lophotrochozoa</taxon>
        <taxon>Mollusca</taxon>
        <taxon>Gastropoda</taxon>
        <taxon>Heterobranchia</taxon>
        <taxon>Euthyneura</taxon>
        <taxon>Panpulmonata</taxon>
        <taxon>Hygrophila</taxon>
        <taxon>Lymnaeoidea</taxon>
        <taxon>Planorbidae</taxon>
        <taxon>Biomphalaria</taxon>
    </lineage>
</organism>
<dbReference type="AlphaFoldDB" id="A0A9W3BJ11"/>
<gene>
    <name evidence="3" type="primary">LOC129928616</name>
</gene>
<keyword evidence="2" id="KW-1185">Reference proteome</keyword>